<evidence type="ECO:0000313" key="9">
    <source>
        <dbReference type="Proteomes" id="UP001166286"/>
    </source>
</evidence>
<keyword evidence="3 6" id="KW-1133">Transmembrane helix</keyword>
<dbReference type="Pfam" id="PF20684">
    <property type="entry name" value="Fung_rhodopsin"/>
    <property type="match status" value="1"/>
</dbReference>
<dbReference type="Proteomes" id="UP001166286">
    <property type="component" value="Unassembled WGS sequence"/>
</dbReference>
<dbReference type="AlphaFoldDB" id="A0AA39R9Q7"/>
<evidence type="ECO:0000256" key="4">
    <source>
        <dbReference type="ARBA" id="ARBA00023136"/>
    </source>
</evidence>
<feature type="transmembrane region" description="Helical" evidence="6">
    <location>
        <begin position="102"/>
        <end position="123"/>
    </location>
</feature>
<feature type="transmembrane region" description="Helical" evidence="6">
    <location>
        <begin position="21"/>
        <end position="39"/>
    </location>
</feature>
<evidence type="ECO:0000256" key="3">
    <source>
        <dbReference type="ARBA" id="ARBA00022989"/>
    </source>
</evidence>
<feature type="transmembrane region" description="Helical" evidence="6">
    <location>
        <begin position="184"/>
        <end position="204"/>
    </location>
</feature>
<dbReference type="InterPro" id="IPR049326">
    <property type="entry name" value="Rhodopsin_dom_fungi"/>
</dbReference>
<evidence type="ECO:0000313" key="8">
    <source>
        <dbReference type="EMBL" id="KAK0516395.1"/>
    </source>
</evidence>
<reference evidence="8" key="1">
    <citation type="submission" date="2023-03" db="EMBL/GenBank/DDBJ databases">
        <title>Complete genome of Cladonia borealis.</title>
        <authorList>
            <person name="Park H."/>
        </authorList>
    </citation>
    <scope>NUCLEOTIDE SEQUENCE</scope>
    <source>
        <strain evidence="8">ANT050790</strain>
    </source>
</reference>
<evidence type="ECO:0000259" key="7">
    <source>
        <dbReference type="Pfam" id="PF20684"/>
    </source>
</evidence>
<dbReference type="EMBL" id="JAFEKC020000002">
    <property type="protein sequence ID" value="KAK0516395.1"/>
    <property type="molecule type" value="Genomic_DNA"/>
</dbReference>
<proteinExistence type="inferred from homology"/>
<organism evidence="8 9">
    <name type="scientific">Cladonia borealis</name>
    <dbReference type="NCBI Taxonomy" id="184061"/>
    <lineage>
        <taxon>Eukaryota</taxon>
        <taxon>Fungi</taxon>
        <taxon>Dikarya</taxon>
        <taxon>Ascomycota</taxon>
        <taxon>Pezizomycotina</taxon>
        <taxon>Lecanoromycetes</taxon>
        <taxon>OSLEUM clade</taxon>
        <taxon>Lecanoromycetidae</taxon>
        <taxon>Lecanorales</taxon>
        <taxon>Lecanorineae</taxon>
        <taxon>Cladoniaceae</taxon>
        <taxon>Cladonia</taxon>
    </lineage>
</organism>
<feature type="domain" description="Rhodopsin" evidence="7">
    <location>
        <begin position="33"/>
        <end position="285"/>
    </location>
</feature>
<evidence type="ECO:0000256" key="6">
    <source>
        <dbReference type="SAM" id="Phobius"/>
    </source>
</evidence>
<protein>
    <recommendedName>
        <fullName evidence="7">Rhodopsin domain-containing protein</fullName>
    </recommendedName>
</protein>
<dbReference type="PANTHER" id="PTHR33048:SF47">
    <property type="entry name" value="INTEGRAL MEMBRANE PROTEIN-RELATED"/>
    <property type="match status" value="1"/>
</dbReference>
<gene>
    <name evidence="8" type="ORF">JMJ35_000998</name>
</gene>
<accession>A0AA39R9Q7</accession>
<dbReference type="GO" id="GO:0016020">
    <property type="term" value="C:membrane"/>
    <property type="evidence" value="ECO:0007669"/>
    <property type="project" value="UniProtKB-SubCell"/>
</dbReference>
<evidence type="ECO:0000256" key="2">
    <source>
        <dbReference type="ARBA" id="ARBA00022692"/>
    </source>
</evidence>
<comment type="subcellular location">
    <subcellularLocation>
        <location evidence="1">Membrane</location>
        <topology evidence="1">Multi-pass membrane protein</topology>
    </subcellularLocation>
</comment>
<dbReference type="InterPro" id="IPR052337">
    <property type="entry name" value="SAT4-like"/>
</dbReference>
<feature type="transmembrane region" description="Helical" evidence="6">
    <location>
        <begin position="51"/>
        <end position="68"/>
    </location>
</feature>
<keyword evidence="4 6" id="KW-0472">Membrane</keyword>
<keyword evidence="2 6" id="KW-0812">Transmembrane</keyword>
<keyword evidence="9" id="KW-1185">Reference proteome</keyword>
<dbReference type="PANTHER" id="PTHR33048">
    <property type="entry name" value="PTH11-LIKE INTEGRAL MEMBRANE PROTEIN (AFU_ORTHOLOGUE AFUA_5G11245)"/>
    <property type="match status" value="1"/>
</dbReference>
<name>A0AA39R9Q7_9LECA</name>
<comment type="similarity">
    <text evidence="5">Belongs to the SAT4 family.</text>
</comment>
<comment type="caution">
    <text evidence="8">The sequence shown here is derived from an EMBL/GenBank/DDBJ whole genome shotgun (WGS) entry which is preliminary data.</text>
</comment>
<feature type="transmembrane region" description="Helical" evidence="6">
    <location>
        <begin position="225"/>
        <end position="244"/>
    </location>
</feature>
<feature type="transmembrane region" description="Helical" evidence="6">
    <location>
        <begin position="144"/>
        <end position="164"/>
    </location>
</feature>
<sequence>MDSHYSASSNTLGKRIERIGLALAVLATVAVLLRILARWKSKASFAGDDLMIILSLFPFYGMTAISYLGSSCQSVEPQPLILVAVNLAHFGMPIATLEPDNIVMLLNVWMCSMVTYSFTITMVKLSILMLYRRIFTTSAFRWKILVVGTVCIVCCLLSIFIYVFGCRPFSAAFDIELLFTYHCINLQTFIWAITACNVGLDVVVLSLPLHQVWKLQLSVRKKISVSAVFLLGGLACIAGIMRIVTTGELQKEDLTVTLAPEYSWSEVEPAMAIISACVVTYRPLFDVFNVNFSKVWGTFSRKSSRASNVSNEQDVFGENSYLQWPSSTRDARLENLNVKSARNGLHVVQIDLGTAPGRKPGHKERKPSLC</sequence>
<evidence type="ECO:0000256" key="1">
    <source>
        <dbReference type="ARBA" id="ARBA00004141"/>
    </source>
</evidence>
<evidence type="ECO:0000256" key="5">
    <source>
        <dbReference type="ARBA" id="ARBA00038359"/>
    </source>
</evidence>